<organism evidence="9 10">
    <name type="scientific">Lacicoccus qingdaonensis</name>
    <dbReference type="NCBI Taxonomy" id="576118"/>
    <lineage>
        <taxon>Bacteria</taxon>
        <taxon>Bacillati</taxon>
        <taxon>Bacillota</taxon>
        <taxon>Bacilli</taxon>
        <taxon>Bacillales</taxon>
        <taxon>Salinicoccaceae</taxon>
        <taxon>Lacicoccus</taxon>
    </lineage>
</organism>
<keyword evidence="10" id="KW-1185">Reference proteome</keyword>
<evidence type="ECO:0000256" key="2">
    <source>
        <dbReference type="ARBA" id="ARBA00022448"/>
    </source>
</evidence>
<keyword evidence="6 8" id="KW-1133">Transmembrane helix</keyword>
<evidence type="ECO:0000256" key="1">
    <source>
        <dbReference type="ARBA" id="ARBA00004651"/>
    </source>
</evidence>
<dbReference type="InterPro" id="IPR001991">
    <property type="entry name" value="Na-dicarboxylate_symporter"/>
</dbReference>
<evidence type="ECO:0000313" key="10">
    <source>
        <dbReference type="Proteomes" id="UP000199008"/>
    </source>
</evidence>
<evidence type="ECO:0000256" key="3">
    <source>
        <dbReference type="ARBA" id="ARBA00022475"/>
    </source>
</evidence>
<accession>A0A1G9HKM6</accession>
<feature type="transmembrane region" description="Helical" evidence="8">
    <location>
        <begin position="163"/>
        <end position="180"/>
    </location>
</feature>
<evidence type="ECO:0000256" key="6">
    <source>
        <dbReference type="ARBA" id="ARBA00022989"/>
    </source>
</evidence>
<evidence type="ECO:0000256" key="8">
    <source>
        <dbReference type="SAM" id="Phobius"/>
    </source>
</evidence>
<dbReference type="PANTHER" id="PTHR11958">
    <property type="entry name" value="SODIUM/DICARBOXYLATE SYMPORTER-RELATED"/>
    <property type="match status" value="1"/>
</dbReference>
<keyword evidence="2" id="KW-0813">Transport</keyword>
<dbReference type="Proteomes" id="UP000199008">
    <property type="component" value="Unassembled WGS sequence"/>
</dbReference>
<feature type="transmembrane region" description="Helical" evidence="8">
    <location>
        <begin position="367"/>
        <end position="390"/>
    </location>
</feature>
<dbReference type="PANTHER" id="PTHR11958:SF63">
    <property type="entry name" value="AMINO ACID TRANSPORTER"/>
    <property type="match status" value="1"/>
</dbReference>
<protein>
    <submittedName>
        <fullName evidence="9">Na+/H+-dicarboxylate symporter</fullName>
    </submittedName>
</protein>
<dbReference type="SUPFAM" id="SSF118215">
    <property type="entry name" value="Proton glutamate symport protein"/>
    <property type="match status" value="1"/>
</dbReference>
<dbReference type="GO" id="GO:0005886">
    <property type="term" value="C:plasma membrane"/>
    <property type="evidence" value="ECO:0007669"/>
    <property type="project" value="UniProtKB-SubCell"/>
</dbReference>
<dbReference type="Pfam" id="PF00375">
    <property type="entry name" value="SDF"/>
    <property type="match status" value="1"/>
</dbReference>
<dbReference type="AlphaFoldDB" id="A0A1G9HKM6"/>
<feature type="transmembrane region" description="Helical" evidence="8">
    <location>
        <begin position="234"/>
        <end position="259"/>
    </location>
</feature>
<dbReference type="GO" id="GO:0006835">
    <property type="term" value="P:dicarboxylic acid transport"/>
    <property type="evidence" value="ECO:0007669"/>
    <property type="project" value="UniProtKB-ARBA"/>
</dbReference>
<comment type="subcellular location">
    <subcellularLocation>
        <location evidence="1">Cell membrane</location>
        <topology evidence="1">Multi-pass membrane protein</topology>
    </subcellularLocation>
</comment>
<feature type="transmembrane region" description="Helical" evidence="8">
    <location>
        <begin position="200"/>
        <end position="222"/>
    </location>
</feature>
<dbReference type="OrthoDB" id="9768885at2"/>
<sequence>MKVGNRLTIYIIIGLIAGIVIGSIFSPMADQAWVQWIDQYIFNVVGQLFLSMIFMMVVPVVFISIVLGVVGVGDPKTLGSLGIKTLSFYLVTTAIAISIAMIVALILQPGVGQSELLDSTEVEDYRSNELDGETGEAIDQTFDQTLINIIPTNIIEAMGTANMLQIIAFAIFIGIAMIAVKDKIPGLIKLFEEANEVVMWIVLAIMKYFAAIGAFGLVATAFTQAGFGAIQQLGMYFVCVLLALLIHLLFVYGSVIKFLAKKPFIWFVKGFAPAMGVAFSTSSSSAVLPISMETAQKNLKVRKSISSFVQPLGATINMDGTAIMQGVATVFIAQLSGIDLTIMQMVTVVVLATVASIGTAGVPGVGLVMLAMVLTAVGLDPAAIGIIIGIDRLLDMTRTAVNITGDAAIASVLNEQQNRKEEKAKTEV</sequence>
<feature type="transmembrane region" description="Helical" evidence="8">
    <location>
        <begin position="48"/>
        <end position="73"/>
    </location>
</feature>
<dbReference type="InterPro" id="IPR050746">
    <property type="entry name" value="DAACS"/>
</dbReference>
<dbReference type="EMBL" id="FNFY01000024">
    <property type="protein sequence ID" value="SDL13538.1"/>
    <property type="molecule type" value="Genomic_DNA"/>
</dbReference>
<feature type="transmembrane region" description="Helical" evidence="8">
    <location>
        <begin position="340"/>
        <end position="361"/>
    </location>
</feature>
<keyword evidence="7 8" id="KW-0472">Membrane</keyword>
<evidence type="ECO:0000313" key="9">
    <source>
        <dbReference type="EMBL" id="SDL13538.1"/>
    </source>
</evidence>
<keyword evidence="3" id="KW-1003">Cell membrane</keyword>
<dbReference type="PRINTS" id="PR00173">
    <property type="entry name" value="EDTRNSPORT"/>
</dbReference>
<dbReference type="STRING" id="576118.SAMN05216216_12427"/>
<dbReference type="InterPro" id="IPR036458">
    <property type="entry name" value="Na:dicarbo_symporter_sf"/>
</dbReference>
<gene>
    <name evidence="9" type="ORF">SAMN05216216_12427</name>
</gene>
<proteinExistence type="predicted"/>
<name>A0A1G9HKM6_9BACL</name>
<keyword evidence="5" id="KW-0769">Symport</keyword>
<dbReference type="Gene3D" id="1.10.3860.10">
    <property type="entry name" value="Sodium:dicarboxylate symporter"/>
    <property type="match status" value="1"/>
</dbReference>
<feature type="transmembrane region" description="Helical" evidence="8">
    <location>
        <begin position="7"/>
        <end position="28"/>
    </location>
</feature>
<reference evidence="10" key="1">
    <citation type="submission" date="2016-10" db="EMBL/GenBank/DDBJ databases">
        <authorList>
            <person name="Varghese N."/>
            <person name="Submissions S."/>
        </authorList>
    </citation>
    <scope>NUCLEOTIDE SEQUENCE [LARGE SCALE GENOMIC DNA]</scope>
    <source>
        <strain evidence="10">CGMCC 1.8895</strain>
    </source>
</reference>
<evidence type="ECO:0000256" key="5">
    <source>
        <dbReference type="ARBA" id="ARBA00022847"/>
    </source>
</evidence>
<dbReference type="RefSeq" id="WP_092987500.1">
    <property type="nucleotide sequence ID" value="NZ_FNFY01000024.1"/>
</dbReference>
<keyword evidence="4 8" id="KW-0812">Transmembrane</keyword>
<dbReference type="FunFam" id="1.10.3860.10:FF:000001">
    <property type="entry name" value="C4-dicarboxylate transport protein"/>
    <property type="match status" value="1"/>
</dbReference>
<feature type="transmembrane region" description="Helical" evidence="8">
    <location>
        <begin position="85"/>
        <end position="107"/>
    </location>
</feature>
<evidence type="ECO:0000256" key="4">
    <source>
        <dbReference type="ARBA" id="ARBA00022692"/>
    </source>
</evidence>
<evidence type="ECO:0000256" key="7">
    <source>
        <dbReference type="ARBA" id="ARBA00023136"/>
    </source>
</evidence>
<dbReference type="GO" id="GO:0015293">
    <property type="term" value="F:symporter activity"/>
    <property type="evidence" value="ECO:0007669"/>
    <property type="project" value="UniProtKB-KW"/>
</dbReference>